<dbReference type="Proteomes" id="UP001156919">
    <property type="component" value="Segment"/>
</dbReference>
<dbReference type="EMBL" id="ON649699">
    <property type="protein sequence ID" value="UVF62295.1"/>
    <property type="molecule type" value="Genomic_DNA"/>
</dbReference>
<organism evidence="1 2">
    <name type="scientific">Nitrososphaeria virus YSH_462411</name>
    <dbReference type="NCBI Taxonomy" id="3071321"/>
    <lineage>
        <taxon>Viruses</taxon>
        <taxon>Duplodnaviria</taxon>
        <taxon>Heunggongvirae</taxon>
        <taxon>Uroviricota</taxon>
        <taxon>Caudoviricetes</taxon>
        <taxon>Juravirales</taxon>
        <taxon>Yangangviridae</taxon>
        <taxon>Nohelivirus</taxon>
        <taxon>Nohelivirus yangshanense</taxon>
    </lineage>
</organism>
<proteinExistence type="predicted"/>
<name>A0A976UAG3_9CAUD</name>
<sequence>MNILQAKMKHPTKGEMEIGRWSKKDLALIIYQLTRDNQRIVSMYNDYHLKYGFHVG</sequence>
<evidence type="ECO:0000313" key="2">
    <source>
        <dbReference type="Proteomes" id="UP001156919"/>
    </source>
</evidence>
<evidence type="ECO:0000313" key="1">
    <source>
        <dbReference type="EMBL" id="UVF62295.1"/>
    </source>
</evidence>
<accession>A0A976UAG3</accession>
<reference evidence="1 2" key="1">
    <citation type="submission" date="2022-05" db="EMBL/GenBank/DDBJ databases">
        <title>Diverse viruses of marine archaea discovered using metagenomics.</title>
        <authorList>
            <person name="Zhou Y."/>
        </authorList>
    </citation>
    <scope>NUCLEOTIDE SEQUENCE [LARGE SCALE GENOMIC DNA]</scope>
    <source>
        <strain evidence="1">YSH_462411</strain>
    </source>
</reference>
<keyword evidence="2" id="KW-1185">Reference proteome</keyword>
<protein>
    <submittedName>
        <fullName evidence="1">Uncharacterized protein</fullName>
    </submittedName>
</protein>